<evidence type="ECO:0000256" key="3">
    <source>
        <dbReference type="ARBA" id="ARBA00022692"/>
    </source>
</evidence>
<dbReference type="Pfam" id="PF02687">
    <property type="entry name" value="FtsX"/>
    <property type="match status" value="2"/>
</dbReference>
<keyword evidence="3 6" id="KW-0812">Transmembrane</keyword>
<keyword evidence="10" id="KW-1185">Reference proteome</keyword>
<dbReference type="PANTHER" id="PTHR30572">
    <property type="entry name" value="MEMBRANE COMPONENT OF TRANSPORTER-RELATED"/>
    <property type="match status" value="1"/>
</dbReference>
<feature type="transmembrane region" description="Helical" evidence="6">
    <location>
        <begin position="750"/>
        <end position="771"/>
    </location>
</feature>
<evidence type="ECO:0000256" key="6">
    <source>
        <dbReference type="SAM" id="Phobius"/>
    </source>
</evidence>
<protein>
    <submittedName>
        <fullName evidence="9">FtsX-like permease family protein</fullName>
    </submittedName>
</protein>
<feature type="domain" description="ABC3 transporter permease C-terminal" evidence="7">
    <location>
        <begin position="669"/>
        <end position="783"/>
    </location>
</feature>
<evidence type="ECO:0000259" key="8">
    <source>
        <dbReference type="Pfam" id="PF12704"/>
    </source>
</evidence>
<accession>A0A1H4GGT1</accession>
<keyword evidence="4 6" id="KW-1133">Transmembrane helix</keyword>
<comment type="subcellular location">
    <subcellularLocation>
        <location evidence="1">Cell membrane</location>
        <topology evidence="1">Multi-pass membrane protein</topology>
    </subcellularLocation>
</comment>
<feature type="transmembrane region" description="Helical" evidence="6">
    <location>
        <begin position="283"/>
        <end position="304"/>
    </location>
</feature>
<sequence>MFKLNFKIALRNIWKNKTSSLINISGLAIGLAACLVLLLYVSYEWNFDKHAKDDVNIYQVMMNHKGANGQIAETGPSTANVIAPLFKQKYSWVKTAARLSWAMPFLVSGELNSYKKMGEFADPEILDIFGYTFIYGNKHTALSTPNSVIVTESTARLFFGTTDVMNRSIRFQNQLDLKITGVIKDLPPNVSRSFDYLMPWSVYESQFSWVREPNWESYSYTTLLKIDPRANVSEINASIKDLYQKNGLKLKVEPFLFQYSSLHLYGNFVNGISTGGGIEQLRLFMGLAVGILLIACVNFMNMATAKSEKRAKEVGIKKTIGASRAGLISQFLMESLVLTVLSAVMAVVLIEMCLPLFNRLLAIELNINYSSVAMWLGLVAVVLVTGLIAGSYPAFYLSSFNPVQILRKRNLGRGIFSITLRQVLVVGQFSFAVILIIATTVIYQQIQYIKNRPVGYNVNELVEVEQEGELYGKYELLKSRLLESGAVSSVLSSSSTISKELSSSSGGEWPGSSEDDKLIRFNTMATTYGFVKTTGVKLIYGRDFSPKFASDTNAILISHSAMNVMNLKNPIGQIVNHHGYKSTIVGVFEDFILGSPFESEKPLIVGFSREWSGMVTMKLNPAHPASENITAIAKIVKEINPAYPVNITFVNQLYAQKLQSQKVLGILSNFFGGLAIFISCLGLFGLASYSAEQRTKEIGVRKVLGASVSNLMGLLSFSFLKMVGVAIVIAIPVANYIMSDWLKSFEFHTSVNWVIILLAAAGTIGIALFTVSFQAYKAAKANPVDALKYE</sequence>
<reference evidence="9 10" key="1">
    <citation type="submission" date="2016-10" db="EMBL/GenBank/DDBJ databases">
        <authorList>
            <person name="de Groot N.N."/>
        </authorList>
    </citation>
    <scope>NUCLEOTIDE SEQUENCE [LARGE SCALE GENOMIC DNA]</scope>
    <source>
        <strain evidence="9 10">DSM 19033</strain>
    </source>
</reference>
<feature type="transmembrane region" description="Helical" evidence="6">
    <location>
        <begin position="372"/>
        <end position="397"/>
    </location>
</feature>
<dbReference type="Proteomes" id="UP000198850">
    <property type="component" value="Unassembled WGS sequence"/>
</dbReference>
<dbReference type="STRING" id="425514.SAMN05443550_11049"/>
<dbReference type="InterPro" id="IPR050250">
    <property type="entry name" value="Macrolide_Exporter_MacB"/>
</dbReference>
<name>A0A1H4GGT1_9SPHI</name>
<organism evidence="9 10">
    <name type="scientific">Pedobacter hartonius</name>
    <dbReference type="NCBI Taxonomy" id="425514"/>
    <lineage>
        <taxon>Bacteria</taxon>
        <taxon>Pseudomonadati</taxon>
        <taxon>Bacteroidota</taxon>
        <taxon>Sphingobacteriia</taxon>
        <taxon>Sphingobacteriales</taxon>
        <taxon>Sphingobacteriaceae</taxon>
        <taxon>Pedobacter</taxon>
    </lineage>
</organism>
<proteinExistence type="predicted"/>
<evidence type="ECO:0000256" key="4">
    <source>
        <dbReference type="ARBA" id="ARBA00022989"/>
    </source>
</evidence>
<dbReference type="PANTHER" id="PTHR30572:SF18">
    <property type="entry name" value="ABC-TYPE MACROLIDE FAMILY EXPORT SYSTEM PERMEASE COMPONENT 2"/>
    <property type="match status" value="1"/>
</dbReference>
<keyword evidence="5 6" id="KW-0472">Membrane</keyword>
<feature type="transmembrane region" description="Helical" evidence="6">
    <location>
        <begin position="711"/>
        <end position="738"/>
    </location>
</feature>
<dbReference type="InterPro" id="IPR025857">
    <property type="entry name" value="MacB_PCD"/>
</dbReference>
<dbReference type="RefSeq" id="WP_090558694.1">
    <property type="nucleotide sequence ID" value="NZ_FNRA01000010.1"/>
</dbReference>
<dbReference type="GO" id="GO:0005886">
    <property type="term" value="C:plasma membrane"/>
    <property type="evidence" value="ECO:0007669"/>
    <property type="project" value="UniProtKB-SubCell"/>
</dbReference>
<keyword evidence="2" id="KW-1003">Cell membrane</keyword>
<evidence type="ECO:0000313" key="9">
    <source>
        <dbReference type="EMBL" id="SEB08809.1"/>
    </source>
</evidence>
<dbReference type="InterPro" id="IPR003838">
    <property type="entry name" value="ABC3_permease_C"/>
</dbReference>
<feature type="transmembrane region" description="Helical" evidence="6">
    <location>
        <begin position="418"/>
        <end position="443"/>
    </location>
</feature>
<feature type="domain" description="MacB-like periplasmic core" evidence="8">
    <location>
        <begin position="20"/>
        <end position="241"/>
    </location>
</feature>
<dbReference type="PROSITE" id="PS51257">
    <property type="entry name" value="PROKAR_LIPOPROTEIN"/>
    <property type="match status" value="1"/>
</dbReference>
<feature type="transmembrane region" description="Helical" evidence="6">
    <location>
        <begin position="670"/>
        <end position="691"/>
    </location>
</feature>
<evidence type="ECO:0000256" key="1">
    <source>
        <dbReference type="ARBA" id="ARBA00004651"/>
    </source>
</evidence>
<dbReference type="AlphaFoldDB" id="A0A1H4GGT1"/>
<evidence type="ECO:0000259" key="7">
    <source>
        <dbReference type="Pfam" id="PF02687"/>
    </source>
</evidence>
<feature type="domain" description="ABC3 transporter permease C-terminal" evidence="7">
    <location>
        <begin position="287"/>
        <end position="401"/>
    </location>
</feature>
<dbReference type="OrthoDB" id="1451596at2"/>
<feature type="transmembrane region" description="Helical" evidence="6">
    <location>
        <begin position="325"/>
        <end position="352"/>
    </location>
</feature>
<evidence type="ECO:0000313" key="10">
    <source>
        <dbReference type="Proteomes" id="UP000198850"/>
    </source>
</evidence>
<dbReference type="EMBL" id="FNRA01000010">
    <property type="protein sequence ID" value="SEB08809.1"/>
    <property type="molecule type" value="Genomic_DNA"/>
</dbReference>
<gene>
    <name evidence="9" type="ORF">SAMN05443550_11049</name>
</gene>
<dbReference type="GO" id="GO:0022857">
    <property type="term" value="F:transmembrane transporter activity"/>
    <property type="evidence" value="ECO:0007669"/>
    <property type="project" value="TreeGrafter"/>
</dbReference>
<evidence type="ECO:0000256" key="2">
    <source>
        <dbReference type="ARBA" id="ARBA00022475"/>
    </source>
</evidence>
<dbReference type="Pfam" id="PF12704">
    <property type="entry name" value="MacB_PCD"/>
    <property type="match status" value="1"/>
</dbReference>
<evidence type="ECO:0000256" key="5">
    <source>
        <dbReference type="ARBA" id="ARBA00023136"/>
    </source>
</evidence>
<feature type="transmembrane region" description="Helical" evidence="6">
    <location>
        <begin position="21"/>
        <end position="43"/>
    </location>
</feature>